<keyword evidence="2" id="KW-0472">Membrane</keyword>
<name>A0A433J724_9PROT</name>
<reference evidence="4 5" key="1">
    <citation type="submission" date="2018-12" db="EMBL/GenBank/DDBJ databases">
        <authorList>
            <person name="Yang Y."/>
        </authorList>
    </citation>
    <scope>NUCLEOTIDE SEQUENCE [LARGE SCALE GENOMIC DNA]</scope>
    <source>
        <strain evidence="4 5">GSF71</strain>
    </source>
</reference>
<keyword evidence="2" id="KW-0812">Transmembrane</keyword>
<evidence type="ECO:0000256" key="3">
    <source>
        <dbReference type="SAM" id="SignalP"/>
    </source>
</evidence>
<sequence>MDLIRRLFTAALVAGVLSGTAASVVQQTTTVPLILEAEKYEVVTPPPASATANTAASTAAPAGHEHAAPVRQLGEGVPESDGEAFQRLWTTVVSNVIAGVGYALVIAGVMLLMGQRVDARRGLLWGIGGFVAFSLAPSVGLPPELPGMAGADLAARQIWWLAAALCAGGGMLAVAFAKNRLVIGAAVVLAALPHLVGAPHPESPEGAFPPELAAHFVTSALGTAALFWALLGAVCGAMMGRVIDTAHDEP</sequence>
<evidence type="ECO:0000313" key="4">
    <source>
        <dbReference type="EMBL" id="RUQ69212.1"/>
    </source>
</evidence>
<feature type="transmembrane region" description="Helical" evidence="2">
    <location>
        <begin position="88"/>
        <end position="111"/>
    </location>
</feature>
<evidence type="ECO:0000256" key="2">
    <source>
        <dbReference type="SAM" id="Phobius"/>
    </source>
</evidence>
<feature type="chain" id="PRO_5019177194" evidence="3">
    <location>
        <begin position="22"/>
        <end position="250"/>
    </location>
</feature>
<dbReference type="AlphaFoldDB" id="A0A433J724"/>
<dbReference type="Proteomes" id="UP000280346">
    <property type="component" value="Unassembled WGS sequence"/>
</dbReference>
<accession>A0A433J724</accession>
<gene>
    <name evidence="4" type="ORF">EJ913_15665</name>
</gene>
<keyword evidence="2" id="KW-1133">Transmembrane helix</keyword>
<feature type="compositionally biased region" description="Low complexity" evidence="1">
    <location>
        <begin position="49"/>
        <end position="62"/>
    </location>
</feature>
<protein>
    <submittedName>
        <fullName evidence="4">Cobalt transporter</fullName>
    </submittedName>
</protein>
<dbReference type="RefSeq" id="WP_126999488.1">
    <property type="nucleotide sequence ID" value="NZ_CP173192.1"/>
</dbReference>
<evidence type="ECO:0000313" key="5">
    <source>
        <dbReference type="Proteomes" id="UP000280346"/>
    </source>
</evidence>
<dbReference type="Pfam" id="PF09490">
    <property type="entry name" value="CbtA"/>
    <property type="match status" value="1"/>
</dbReference>
<comment type="caution">
    <text evidence="4">The sequence shown here is derived from an EMBL/GenBank/DDBJ whole genome shotgun (WGS) entry which is preliminary data.</text>
</comment>
<evidence type="ECO:0000256" key="1">
    <source>
        <dbReference type="SAM" id="MobiDB-lite"/>
    </source>
</evidence>
<dbReference type="NCBIfam" id="TIGR02458">
    <property type="entry name" value="CbtA"/>
    <property type="match status" value="1"/>
</dbReference>
<dbReference type="InterPro" id="IPR012666">
    <property type="entry name" value="CbtA_put"/>
</dbReference>
<dbReference type="OrthoDB" id="9813640at2"/>
<feature type="transmembrane region" description="Helical" evidence="2">
    <location>
        <begin position="212"/>
        <end position="231"/>
    </location>
</feature>
<dbReference type="EMBL" id="RZIJ01000012">
    <property type="protein sequence ID" value="RUQ69212.1"/>
    <property type="molecule type" value="Genomic_DNA"/>
</dbReference>
<keyword evidence="5" id="KW-1185">Reference proteome</keyword>
<proteinExistence type="predicted"/>
<feature type="transmembrane region" description="Helical" evidence="2">
    <location>
        <begin position="123"/>
        <end position="141"/>
    </location>
</feature>
<feature type="transmembrane region" description="Helical" evidence="2">
    <location>
        <begin position="153"/>
        <end position="174"/>
    </location>
</feature>
<keyword evidence="3" id="KW-0732">Signal</keyword>
<feature type="transmembrane region" description="Helical" evidence="2">
    <location>
        <begin position="181"/>
        <end position="200"/>
    </location>
</feature>
<feature type="region of interest" description="Disordered" evidence="1">
    <location>
        <begin position="46"/>
        <end position="67"/>
    </location>
</feature>
<organism evidence="4 5">
    <name type="scientific">Azospirillum doebereinerae</name>
    <dbReference type="NCBI Taxonomy" id="92933"/>
    <lineage>
        <taxon>Bacteria</taxon>
        <taxon>Pseudomonadati</taxon>
        <taxon>Pseudomonadota</taxon>
        <taxon>Alphaproteobacteria</taxon>
        <taxon>Rhodospirillales</taxon>
        <taxon>Azospirillaceae</taxon>
        <taxon>Azospirillum</taxon>
    </lineage>
</organism>
<feature type="signal peptide" evidence="3">
    <location>
        <begin position="1"/>
        <end position="21"/>
    </location>
</feature>